<gene>
    <name evidence="1" type="ORF">HannXRQ_Chr06g0177541</name>
</gene>
<dbReference type="EMBL" id="CM007895">
    <property type="protein sequence ID" value="OTG23002.1"/>
    <property type="molecule type" value="Genomic_DNA"/>
</dbReference>
<reference evidence="2" key="1">
    <citation type="journal article" date="2017" name="Nature">
        <title>The sunflower genome provides insights into oil metabolism, flowering and Asterid evolution.</title>
        <authorList>
            <person name="Badouin H."/>
            <person name="Gouzy J."/>
            <person name="Grassa C.J."/>
            <person name="Murat F."/>
            <person name="Staton S.E."/>
            <person name="Cottret L."/>
            <person name="Lelandais-Briere C."/>
            <person name="Owens G.L."/>
            <person name="Carrere S."/>
            <person name="Mayjonade B."/>
            <person name="Legrand L."/>
            <person name="Gill N."/>
            <person name="Kane N.C."/>
            <person name="Bowers J.E."/>
            <person name="Hubner S."/>
            <person name="Bellec A."/>
            <person name="Berard A."/>
            <person name="Berges H."/>
            <person name="Blanchet N."/>
            <person name="Boniface M.C."/>
            <person name="Brunel D."/>
            <person name="Catrice O."/>
            <person name="Chaidir N."/>
            <person name="Claudel C."/>
            <person name="Donnadieu C."/>
            <person name="Faraut T."/>
            <person name="Fievet G."/>
            <person name="Helmstetter N."/>
            <person name="King M."/>
            <person name="Knapp S.J."/>
            <person name="Lai Z."/>
            <person name="Le Paslier M.C."/>
            <person name="Lippi Y."/>
            <person name="Lorenzon L."/>
            <person name="Mandel J.R."/>
            <person name="Marage G."/>
            <person name="Marchand G."/>
            <person name="Marquand E."/>
            <person name="Bret-Mestries E."/>
            <person name="Morien E."/>
            <person name="Nambeesan S."/>
            <person name="Nguyen T."/>
            <person name="Pegot-Espagnet P."/>
            <person name="Pouilly N."/>
            <person name="Raftis F."/>
            <person name="Sallet E."/>
            <person name="Schiex T."/>
            <person name="Thomas J."/>
            <person name="Vandecasteele C."/>
            <person name="Vares D."/>
            <person name="Vear F."/>
            <person name="Vautrin S."/>
            <person name="Crespi M."/>
            <person name="Mangin B."/>
            <person name="Burke J.M."/>
            <person name="Salse J."/>
            <person name="Munos S."/>
            <person name="Vincourt P."/>
            <person name="Rieseberg L.H."/>
            <person name="Langlade N.B."/>
        </authorList>
    </citation>
    <scope>NUCLEOTIDE SEQUENCE [LARGE SCALE GENOMIC DNA]</scope>
    <source>
        <strain evidence="2">cv. SF193</strain>
    </source>
</reference>
<sequence length="67" mass="7663">MKNLRSFGESKPSVELRNTLVVIRWSTDYLLKTVAQLGRIIVQVETQTEGFRMSFEVKSDQRVSCGV</sequence>
<evidence type="ECO:0000313" key="1">
    <source>
        <dbReference type="EMBL" id="OTG23002.1"/>
    </source>
</evidence>
<accession>A0A251UJQ1</accession>
<proteinExistence type="predicted"/>
<evidence type="ECO:0000313" key="2">
    <source>
        <dbReference type="Proteomes" id="UP000215914"/>
    </source>
</evidence>
<dbReference type="Proteomes" id="UP000215914">
    <property type="component" value="Chromosome 6"/>
</dbReference>
<keyword evidence="2" id="KW-1185">Reference proteome</keyword>
<dbReference type="GO" id="GO:0016798">
    <property type="term" value="F:hydrolase activity, acting on glycosyl bonds"/>
    <property type="evidence" value="ECO:0007669"/>
    <property type="project" value="UniProtKB-KW"/>
</dbReference>
<keyword evidence="1" id="KW-0326">Glycosidase</keyword>
<dbReference type="InParanoid" id="A0A251UJQ1"/>
<name>A0A251UJQ1_HELAN</name>
<organism evidence="1 2">
    <name type="scientific">Helianthus annuus</name>
    <name type="common">Common sunflower</name>
    <dbReference type="NCBI Taxonomy" id="4232"/>
    <lineage>
        <taxon>Eukaryota</taxon>
        <taxon>Viridiplantae</taxon>
        <taxon>Streptophyta</taxon>
        <taxon>Embryophyta</taxon>
        <taxon>Tracheophyta</taxon>
        <taxon>Spermatophyta</taxon>
        <taxon>Magnoliopsida</taxon>
        <taxon>eudicotyledons</taxon>
        <taxon>Gunneridae</taxon>
        <taxon>Pentapetalae</taxon>
        <taxon>asterids</taxon>
        <taxon>campanulids</taxon>
        <taxon>Asterales</taxon>
        <taxon>Asteraceae</taxon>
        <taxon>Asteroideae</taxon>
        <taxon>Heliantheae alliance</taxon>
        <taxon>Heliantheae</taxon>
        <taxon>Helianthus</taxon>
    </lineage>
</organism>
<protein>
    <submittedName>
        <fullName evidence="1">Putative six-hairpin glycosidase</fullName>
    </submittedName>
</protein>
<dbReference type="AlphaFoldDB" id="A0A251UJQ1"/>
<keyword evidence="1" id="KW-0378">Hydrolase</keyword>